<evidence type="ECO:0000259" key="1">
    <source>
        <dbReference type="Pfam" id="PF13336"/>
    </source>
</evidence>
<name>A0A0R0CUJ1_9GAMM</name>
<keyword evidence="3" id="KW-1185">Reference proteome</keyword>
<dbReference type="Proteomes" id="UP000051863">
    <property type="component" value="Unassembled WGS sequence"/>
</dbReference>
<dbReference type="OrthoDB" id="9801795at2"/>
<dbReference type="EMBL" id="LDJJ01000019">
    <property type="protein sequence ID" value="KRG69300.1"/>
    <property type="molecule type" value="Genomic_DNA"/>
</dbReference>
<protein>
    <recommendedName>
        <fullName evidence="1">Acetyl-CoA hydrolase/transferase C-terminal domain-containing protein</fullName>
    </recommendedName>
</protein>
<dbReference type="AlphaFoldDB" id="A0A0R0CUJ1"/>
<dbReference type="GO" id="GO:0008775">
    <property type="term" value="F:acetate CoA-transferase activity"/>
    <property type="evidence" value="ECO:0007669"/>
    <property type="project" value="InterPro"/>
</dbReference>
<dbReference type="Gene3D" id="3.40.1080.20">
    <property type="entry name" value="Acetyl-CoA hydrolase/transferase C-terminal domain"/>
    <property type="match status" value="1"/>
</dbReference>
<sequence length="414" mass="44435">MPRILDADTFFDYLAQGPEIFAPGCAGHSLLFEHWLRSGAERCAGLRFTGVHIPTVNTFDFAGLHPQARQRTIFLSSELRNSWLDGRVDYLPMTYTATWRWLRENVAFDTVLVQVAPPDEDGNCSLGIACDFTPAAWPRATRILAHINPRMPRTRGPSIPLSRITAAIEQDAPLLDIPDPPADAAMEAVAAQVATLVEDGATLQLGLGRLQSAVLRAVRERRNLRIHSGMVSDGLLGLLESGALSPAPDAVVAGVALGTQALYDIAPRSISFREVGHTHDHGVLGGIPRLTAINSALSVDLLGQVNGEFLSGRQLSGVGGLPDFLQGARQSTAGRGIIALPASTPKGESRIVPMLPAGPVSLARVDADCIVSDYGVADVRHLDVHARAQALIAIAAPEHRETLQRSWQELSLRL</sequence>
<dbReference type="PANTHER" id="PTHR21432">
    <property type="entry name" value="ACETYL-COA HYDROLASE-RELATED"/>
    <property type="match status" value="1"/>
</dbReference>
<dbReference type="SUPFAM" id="SSF100950">
    <property type="entry name" value="NagB/RpiA/CoA transferase-like"/>
    <property type="match status" value="2"/>
</dbReference>
<dbReference type="RefSeq" id="WP_161809619.1">
    <property type="nucleotide sequence ID" value="NZ_LDJJ01000019.1"/>
</dbReference>
<dbReference type="Pfam" id="PF13336">
    <property type="entry name" value="AcetylCoA_hyd_C"/>
    <property type="match status" value="1"/>
</dbReference>
<dbReference type="PATRIC" id="fig|405446.3.peg.671"/>
<dbReference type="PANTHER" id="PTHR21432:SF20">
    <property type="entry name" value="ACETYL-COA HYDROLASE"/>
    <property type="match status" value="1"/>
</dbReference>
<dbReference type="Gene3D" id="3.40.1080.10">
    <property type="entry name" value="Glutaconate Coenzyme A-transferase"/>
    <property type="match status" value="1"/>
</dbReference>
<dbReference type="Gene3D" id="3.30.750.70">
    <property type="entry name" value="4-hydroxybutyrate coenzyme like domains"/>
    <property type="match status" value="1"/>
</dbReference>
<dbReference type="InterPro" id="IPR037171">
    <property type="entry name" value="NagB/RpiA_transferase-like"/>
</dbReference>
<organism evidence="2 3">
    <name type="scientific">Stenotrophomonas terrae</name>
    <dbReference type="NCBI Taxonomy" id="405446"/>
    <lineage>
        <taxon>Bacteria</taxon>
        <taxon>Pseudomonadati</taxon>
        <taxon>Pseudomonadota</taxon>
        <taxon>Gammaproteobacteria</taxon>
        <taxon>Lysobacterales</taxon>
        <taxon>Lysobacteraceae</taxon>
        <taxon>Stenotrophomonas</taxon>
    </lineage>
</organism>
<comment type="caution">
    <text evidence="2">The sequence shown here is derived from an EMBL/GenBank/DDBJ whole genome shotgun (WGS) entry which is preliminary data.</text>
</comment>
<dbReference type="InterPro" id="IPR046433">
    <property type="entry name" value="ActCoA_hydro"/>
</dbReference>
<feature type="domain" description="Acetyl-CoA hydrolase/transferase C-terminal" evidence="1">
    <location>
        <begin position="258"/>
        <end position="405"/>
    </location>
</feature>
<evidence type="ECO:0000313" key="2">
    <source>
        <dbReference type="EMBL" id="KRG69300.1"/>
    </source>
</evidence>
<accession>A0A0R0CUJ1</accession>
<dbReference type="InterPro" id="IPR038460">
    <property type="entry name" value="AcetylCoA_hyd_C_sf"/>
</dbReference>
<dbReference type="InterPro" id="IPR026888">
    <property type="entry name" value="AcetylCoA_hyd_C"/>
</dbReference>
<evidence type="ECO:0000313" key="3">
    <source>
        <dbReference type="Proteomes" id="UP000051863"/>
    </source>
</evidence>
<gene>
    <name evidence="2" type="ORF">ABB27_06685</name>
</gene>
<dbReference type="GO" id="GO:0006083">
    <property type="term" value="P:acetate metabolic process"/>
    <property type="evidence" value="ECO:0007669"/>
    <property type="project" value="InterPro"/>
</dbReference>
<proteinExistence type="predicted"/>
<reference evidence="2 3" key="1">
    <citation type="submission" date="2015-05" db="EMBL/GenBank/DDBJ databases">
        <title>Genome sequencing and analysis of members of genus Stenotrophomonas.</title>
        <authorList>
            <person name="Patil P.P."/>
            <person name="Midha S."/>
            <person name="Patil P.B."/>
        </authorList>
    </citation>
    <scope>NUCLEOTIDE SEQUENCE [LARGE SCALE GENOMIC DNA]</scope>
    <source>
        <strain evidence="2 3">DSM 18941</strain>
    </source>
</reference>